<protein>
    <submittedName>
        <fullName evidence="1">Uncharacterized protein</fullName>
    </submittedName>
</protein>
<keyword evidence="2" id="KW-1185">Reference proteome</keyword>
<organism evidence="1 2">
    <name type="scientific">Triangularia setosa</name>
    <dbReference type="NCBI Taxonomy" id="2587417"/>
    <lineage>
        <taxon>Eukaryota</taxon>
        <taxon>Fungi</taxon>
        <taxon>Dikarya</taxon>
        <taxon>Ascomycota</taxon>
        <taxon>Pezizomycotina</taxon>
        <taxon>Sordariomycetes</taxon>
        <taxon>Sordariomycetidae</taxon>
        <taxon>Sordariales</taxon>
        <taxon>Podosporaceae</taxon>
        <taxon>Triangularia</taxon>
    </lineage>
</organism>
<reference evidence="1" key="2">
    <citation type="submission" date="2023-05" db="EMBL/GenBank/DDBJ databases">
        <authorList>
            <consortium name="Lawrence Berkeley National Laboratory"/>
            <person name="Steindorff A."/>
            <person name="Hensen N."/>
            <person name="Bonometti L."/>
            <person name="Westerberg I."/>
            <person name="Brannstrom I.O."/>
            <person name="Guillou S."/>
            <person name="Cros-Aarteil S."/>
            <person name="Calhoun S."/>
            <person name="Haridas S."/>
            <person name="Kuo A."/>
            <person name="Mondo S."/>
            <person name="Pangilinan J."/>
            <person name="Riley R."/>
            <person name="Labutti K."/>
            <person name="Andreopoulos B."/>
            <person name="Lipzen A."/>
            <person name="Chen C."/>
            <person name="Yanf M."/>
            <person name="Daum C."/>
            <person name="Ng V."/>
            <person name="Clum A."/>
            <person name="Ohm R."/>
            <person name="Martin F."/>
            <person name="Silar P."/>
            <person name="Natvig D."/>
            <person name="Lalanne C."/>
            <person name="Gautier V."/>
            <person name="Ament-Velasquez S.L."/>
            <person name="Kruys A."/>
            <person name="Hutchinson M.I."/>
            <person name="Powell A.J."/>
            <person name="Barry K."/>
            <person name="Miller A.N."/>
            <person name="Grigoriev I.V."/>
            <person name="Debuchy R."/>
            <person name="Gladieux P."/>
            <person name="Thoren M.H."/>
            <person name="Johannesson H."/>
        </authorList>
    </citation>
    <scope>NUCLEOTIDE SEQUENCE</scope>
    <source>
        <strain evidence="1">CBS 892.96</strain>
    </source>
</reference>
<accession>A0AAN6W1S7</accession>
<name>A0AAN6W1S7_9PEZI</name>
<feature type="non-terminal residue" evidence="1">
    <location>
        <position position="1"/>
    </location>
</feature>
<evidence type="ECO:0000313" key="1">
    <source>
        <dbReference type="EMBL" id="KAK4172707.1"/>
    </source>
</evidence>
<proteinExistence type="predicted"/>
<reference evidence="1" key="1">
    <citation type="journal article" date="2023" name="Mol. Phylogenet. Evol.">
        <title>Genome-scale phylogeny and comparative genomics of the fungal order Sordariales.</title>
        <authorList>
            <person name="Hensen N."/>
            <person name="Bonometti L."/>
            <person name="Westerberg I."/>
            <person name="Brannstrom I.O."/>
            <person name="Guillou S."/>
            <person name="Cros-Aarteil S."/>
            <person name="Calhoun S."/>
            <person name="Haridas S."/>
            <person name="Kuo A."/>
            <person name="Mondo S."/>
            <person name="Pangilinan J."/>
            <person name="Riley R."/>
            <person name="LaButti K."/>
            <person name="Andreopoulos B."/>
            <person name="Lipzen A."/>
            <person name="Chen C."/>
            <person name="Yan M."/>
            <person name="Daum C."/>
            <person name="Ng V."/>
            <person name="Clum A."/>
            <person name="Steindorff A."/>
            <person name="Ohm R.A."/>
            <person name="Martin F."/>
            <person name="Silar P."/>
            <person name="Natvig D.O."/>
            <person name="Lalanne C."/>
            <person name="Gautier V."/>
            <person name="Ament-Velasquez S.L."/>
            <person name="Kruys A."/>
            <person name="Hutchinson M.I."/>
            <person name="Powell A.J."/>
            <person name="Barry K."/>
            <person name="Miller A.N."/>
            <person name="Grigoriev I.V."/>
            <person name="Debuchy R."/>
            <person name="Gladieux P."/>
            <person name="Hiltunen Thoren M."/>
            <person name="Johannesson H."/>
        </authorList>
    </citation>
    <scope>NUCLEOTIDE SEQUENCE</scope>
    <source>
        <strain evidence="1">CBS 892.96</strain>
    </source>
</reference>
<comment type="caution">
    <text evidence="1">The sequence shown here is derived from an EMBL/GenBank/DDBJ whole genome shotgun (WGS) entry which is preliminary data.</text>
</comment>
<gene>
    <name evidence="1" type="ORF">QBC36DRAFT_196399</name>
</gene>
<evidence type="ECO:0000313" key="2">
    <source>
        <dbReference type="Proteomes" id="UP001302321"/>
    </source>
</evidence>
<dbReference type="AlphaFoldDB" id="A0AAN6W1S7"/>
<dbReference type="Proteomes" id="UP001302321">
    <property type="component" value="Unassembled WGS sequence"/>
</dbReference>
<dbReference type="EMBL" id="MU866400">
    <property type="protein sequence ID" value="KAK4172707.1"/>
    <property type="molecule type" value="Genomic_DNA"/>
</dbReference>
<sequence length="205" mass="23870">AFLETISPKEIYIHPLVLVFGSAQIRRNWKEWSGWTDKEDWRAADTLKGFEIAKKGNKNVWVALCADYMVNWVSNNTYDPKTGTYDWQCTRDWHAYVIAFISNAPREGKQMIVWDCDPESDLSSKSRIKDVLKSLQRKLWYELHPAKRLNIKAVWYQTSGGLSGAGLCLTHSLQIIERWAAKWCDEYFKGDNDERVEGFLKLDMP</sequence>